<reference evidence="1 2" key="1">
    <citation type="submission" date="2014-12" db="EMBL/GenBank/DDBJ databases">
        <title>Draft Genome Sequence of Pseudoalteromonas luteoviolacea HI1.</title>
        <authorList>
            <person name="Asahina A.Y."/>
            <person name="Hadfield M.G."/>
        </authorList>
    </citation>
    <scope>NUCLEOTIDE SEQUENCE [LARGE SCALE GENOMIC DNA]</scope>
    <source>
        <strain evidence="1 2">HI1</strain>
    </source>
</reference>
<comment type="caution">
    <text evidence="1">The sequence shown here is derived from an EMBL/GenBank/DDBJ whole genome shotgun (WGS) entry which is preliminary data.</text>
</comment>
<name>A0A0C1QM97_9GAMM</name>
<sequence>MDSDNGAWEYGPNVELHQFDEKVIEKGASAPFSYILNSVIIATARLHKPFKVCSEISIEK</sequence>
<evidence type="ECO:0000313" key="1">
    <source>
        <dbReference type="EMBL" id="KID56167.1"/>
    </source>
</evidence>
<evidence type="ECO:0000313" key="2">
    <source>
        <dbReference type="Proteomes" id="UP000031327"/>
    </source>
</evidence>
<dbReference type="AlphaFoldDB" id="A0A0C1QM97"/>
<dbReference type="EMBL" id="JWIC01000007">
    <property type="protein sequence ID" value="KID56167.1"/>
    <property type="molecule type" value="Genomic_DNA"/>
</dbReference>
<gene>
    <name evidence="1" type="ORF">JF50_17970</name>
</gene>
<proteinExistence type="predicted"/>
<organism evidence="1 2">
    <name type="scientific">Pseudoalteromonas luteoviolacea</name>
    <dbReference type="NCBI Taxonomy" id="43657"/>
    <lineage>
        <taxon>Bacteria</taxon>
        <taxon>Pseudomonadati</taxon>
        <taxon>Pseudomonadota</taxon>
        <taxon>Gammaproteobacteria</taxon>
        <taxon>Alteromonadales</taxon>
        <taxon>Pseudoalteromonadaceae</taxon>
        <taxon>Pseudoalteromonas</taxon>
    </lineage>
</organism>
<protein>
    <submittedName>
        <fullName evidence="1">Uncharacterized protein</fullName>
    </submittedName>
</protein>
<accession>A0A0C1QM97</accession>
<dbReference type="Proteomes" id="UP000031327">
    <property type="component" value="Unassembled WGS sequence"/>
</dbReference>